<evidence type="ECO:0000313" key="4">
    <source>
        <dbReference type="Proteomes" id="UP000307440"/>
    </source>
</evidence>
<dbReference type="PANTHER" id="PTHR10039:SF14">
    <property type="entry name" value="NACHT DOMAIN-CONTAINING PROTEIN"/>
    <property type="match status" value="1"/>
</dbReference>
<keyword evidence="4" id="KW-1185">Reference proteome</keyword>
<gene>
    <name evidence="3" type="ORF">FA15DRAFT_704985</name>
</gene>
<dbReference type="OrthoDB" id="4760524at2759"/>
<protein>
    <recommendedName>
        <fullName evidence="2">Nephrocystin 3-like N-terminal domain-containing protein</fullName>
    </recommendedName>
</protein>
<dbReference type="Proteomes" id="UP000307440">
    <property type="component" value="Unassembled WGS sequence"/>
</dbReference>
<dbReference type="SUPFAM" id="SSF52540">
    <property type="entry name" value="P-loop containing nucleoside triphosphate hydrolases"/>
    <property type="match status" value="1"/>
</dbReference>
<dbReference type="STRING" id="230819.A0A5C3KU69"/>
<evidence type="ECO:0000259" key="2">
    <source>
        <dbReference type="Pfam" id="PF24883"/>
    </source>
</evidence>
<dbReference type="PANTHER" id="PTHR10039">
    <property type="entry name" value="AMELOGENIN"/>
    <property type="match status" value="1"/>
</dbReference>
<dbReference type="InterPro" id="IPR056884">
    <property type="entry name" value="NPHP3-like_N"/>
</dbReference>
<organism evidence="3 4">
    <name type="scientific">Coprinopsis marcescibilis</name>
    <name type="common">Agaric fungus</name>
    <name type="synonym">Psathyrella marcescibilis</name>
    <dbReference type="NCBI Taxonomy" id="230819"/>
    <lineage>
        <taxon>Eukaryota</taxon>
        <taxon>Fungi</taxon>
        <taxon>Dikarya</taxon>
        <taxon>Basidiomycota</taxon>
        <taxon>Agaricomycotina</taxon>
        <taxon>Agaricomycetes</taxon>
        <taxon>Agaricomycetidae</taxon>
        <taxon>Agaricales</taxon>
        <taxon>Agaricineae</taxon>
        <taxon>Psathyrellaceae</taxon>
        <taxon>Coprinopsis</taxon>
    </lineage>
</organism>
<accession>A0A5C3KU69</accession>
<reference evidence="3 4" key="1">
    <citation type="journal article" date="2019" name="Nat. Ecol. Evol.">
        <title>Megaphylogeny resolves global patterns of mushroom evolution.</title>
        <authorList>
            <person name="Varga T."/>
            <person name="Krizsan K."/>
            <person name="Foldi C."/>
            <person name="Dima B."/>
            <person name="Sanchez-Garcia M."/>
            <person name="Sanchez-Ramirez S."/>
            <person name="Szollosi G.J."/>
            <person name="Szarkandi J.G."/>
            <person name="Papp V."/>
            <person name="Albert L."/>
            <person name="Andreopoulos W."/>
            <person name="Angelini C."/>
            <person name="Antonin V."/>
            <person name="Barry K.W."/>
            <person name="Bougher N.L."/>
            <person name="Buchanan P."/>
            <person name="Buyck B."/>
            <person name="Bense V."/>
            <person name="Catcheside P."/>
            <person name="Chovatia M."/>
            <person name="Cooper J."/>
            <person name="Damon W."/>
            <person name="Desjardin D."/>
            <person name="Finy P."/>
            <person name="Geml J."/>
            <person name="Haridas S."/>
            <person name="Hughes K."/>
            <person name="Justo A."/>
            <person name="Karasinski D."/>
            <person name="Kautmanova I."/>
            <person name="Kiss B."/>
            <person name="Kocsube S."/>
            <person name="Kotiranta H."/>
            <person name="LaButti K.M."/>
            <person name="Lechner B.E."/>
            <person name="Liimatainen K."/>
            <person name="Lipzen A."/>
            <person name="Lukacs Z."/>
            <person name="Mihaltcheva S."/>
            <person name="Morgado L.N."/>
            <person name="Niskanen T."/>
            <person name="Noordeloos M.E."/>
            <person name="Ohm R.A."/>
            <person name="Ortiz-Santana B."/>
            <person name="Ovrebo C."/>
            <person name="Racz N."/>
            <person name="Riley R."/>
            <person name="Savchenko A."/>
            <person name="Shiryaev A."/>
            <person name="Soop K."/>
            <person name="Spirin V."/>
            <person name="Szebenyi C."/>
            <person name="Tomsovsky M."/>
            <person name="Tulloss R.E."/>
            <person name="Uehling J."/>
            <person name="Grigoriev I.V."/>
            <person name="Vagvolgyi C."/>
            <person name="Papp T."/>
            <person name="Martin F.M."/>
            <person name="Miettinen O."/>
            <person name="Hibbett D.S."/>
            <person name="Nagy L.G."/>
        </authorList>
    </citation>
    <scope>NUCLEOTIDE SEQUENCE [LARGE SCALE GENOMIC DNA]</scope>
    <source>
        <strain evidence="3 4">CBS 121175</strain>
    </source>
</reference>
<dbReference type="EMBL" id="ML210208">
    <property type="protein sequence ID" value="TFK24026.1"/>
    <property type="molecule type" value="Genomic_DNA"/>
</dbReference>
<name>A0A5C3KU69_COPMA</name>
<feature type="domain" description="Nephrocystin 3-like N-terminal" evidence="2">
    <location>
        <begin position="78"/>
        <end position="177"/>
    </location>
</feature>
<proteinExistence type="predicted"/>
<keyword evidence="1" id="KW-0677">Repeat</keyword>
<dbReference type="InterPro" id="IPR027417">
    <property type="entry name" value="P-loop_NTPase"/>
</dbReference>
<evidence type="ECO:0000256" key="1">
    <source>
        <dbReference type="ARBA" id="ARBA00022737"/>
    </source>
</evidence>
<evidence type="ECO:0000313" key="3">
    <source>
        <dbReference type="EMBL" id="TFK24026.1"/>
    </source>
</evidence>
<dbReference type="Pfam" id="PF24883">
    <property type="entry name" value="NPHP3_N"/>
    <property type="match status" value="1"/>
</dbReference>
<dbReference type="AlphaFoldDB" id="A0A5C3KU69"/>
<sequence length="796" mass="89952">MSLDWDQYTAPGAAHDSHERFPPPQCHPATRERALRIIIAWAKLPRSERLKRVLWLHAPAGMGKSAIAQTIAEQCEELAQLCDSIPELVPHIEAVIRSSPAILTKSLPLQLKRMVIDPLSKIPLIDEDQVVIIDGLDECLGPKPDRVDPSEEQQLVLKLIDTLVSSDLPLSFLVCCRAESWIQDGFKSLPDLWRCTEVLKLCQHSDMDSDIETYFRTEFERIREKSALPLPWPSQDELGDLIRKASGQFIYASTVIRYVDDPWNTPTDRLNVVLSSQLPADHNPLEALDNLYLTILNRSPKRSLTMEVVGCLKSSTEVIYSWDTRCFPNRSLAYLVDVVCKWPRHALRGLHSLIRINGTAYQSPFFHGTFTQFLEDPTRSKQFHAPLDQHTPLLASKCLSYLVTRSIDSNSSSDIFDTMTFASRVWDNALTLRGPVVAAATLRSPGVLDALLSRTFPLGMVSTETLHKKKINLVLELQHSECSEMTLSEVARHNSHLDAQFDQNLLTRLEGLQGPEQTLFRRIIDVIFQLPSSAEQLPPGSEIFTRWTCLYFEGYNVGDVLISTGVGTGHRCVALGVWPDMRLEVVPLQALILLRHSFIEFMATKNRSGPSGWHIAHESQLENLFIASLTSLLPHGFRLHDPVLDWTSWFGRSILALLPFITRPESVLSTLKSFYDNCRTLRDGPKKVKSLIYDHVILLTWEYTILRSIFNGNVTMASALLDFVHDRFRSANALKEGGREEAKFWAEVIGRGKWPLFEDFKQDPTGFIARIGIPRYISCAEDGCDNSPGCEMNLQH</sequence>